<name>A0A395I3Q2_ASPHC</name>
<dbReference type="GO" id="GO:0005789">
    <property type="term" value="C:endoplasmic reticulum membrane"/>
    <property type="evidence" value="ECO:0007669"/>
    <property type="project" value="UniProtKB-SubCell"/>
</dbReference>
<comment type="catalytic activity">
    <reaction evidence="13 14">
        <text>an alpha-D-Man-(1-&gt;3)-beta-D-Man-(1-&gt;4)-beta-D-GlcNAc-(1-&gt;4)-alpha-D-GlcNAc-diphospho-di-trans,poly-cis-dolichol + GDP-alpha-D-mannose = an alpha-D-Man-(1-&gt;3)-[alpha-D-Man-(1-&gt;6)]-beta-D-Man-(1-&gt;4)-beta-D-GlcNAc-(1-&gt;4)-alpha-D-GlcNAc-diphospho-di-trans,poly-cis-dolichol + GDP + H(+)</text>
        <dbReference type="Rhea" id="RHEA:29519"/>
        <dbReference type="Rhea" id="RHEA-COMP:19513"/>
        <dbReference type="Rhea" id="RHEA-COMP:19515"/>
        <dbReference type="ChEBI" id="CHEBI:15378"/>
        <dbReference type="ChEBI" id="CHEBI:57527"/>
        <dbReference type="ChEBI" id="CHEBI:58189"/>
        <dbReference type="ChEBI" id="CHEBI:132510"/>
        <dbReference type="ChEBI" id="CHEBI:132511"/>
        <dbReference type="EC" id="2.4.1.257"/>
    </reaction>
    <physiologicalReaction direction="left-to-right" evidence="13 14">
        <dbReference type="Rhea" id="RHEA:29520"/>
    </physiologicalReaction>
</comment>
<keyword evidence="11" id="KW-0325">Glycoprotein</keyword>
<evidence type="ECO:0000256" key="7">
    <source>
        <dbReference type="ARBA" id="ARBA00022692"/>
    </source>
</evidence>
<dbReference type="VEuPathDB" id="FungiDB:BO97DRAFT_364790"/>
<evidence type="ECO:0000256" key="11">
    <source>
        <dbReference type="ARBA" id="ARBA00023180"/>
    </source>
</evidence>
<keyword evidence="10 14" id="KW-0472">Membrane</keyword>
<keyword evidence="9 14" id="KW-1133">Transmembrane helix</keyword>
<dbReference type="UniPathway" id="UPA00378"/>
<evidence type="ECO:0000256" key="6">
    <source>
        <dbReference type="ARBA" id="ARBA00022679"/>
    </source>
</evidence>
<dbReference type="Pfam" id="PF13439">
    <property type="entry name" value="Glyco_transf_4"/>
    <property type="match status" value="1"/>
</dbReference>
<feature type="domain" description="Glycosyl transferase family 1" evidence="15">
    <location>
        <begin position="251"/>
        <end position="436"/>
    </location>
</feature>
<gene>
    <name evidence="17" type="ORF">BO97DRAFT_364790</name>
</gene>
<dbReference type="GO" id="GO:0102704">
    <property type="term" value="F:GDP-Man:Man(2)GlcNAc(2)-PP-Dol alpha-1,6-mannosyltransferase activity"/>
    <property type="evidence" value="ECO:0007669"/>
    <property type="project" value="UniProtKB-UniRule"/>
</dbReference>
<dbReference type="Gene3D" id="3.40.50.2000">
    <property type="entry name" value="Glycogen Phosphorylase B"/>
    <property type="match status" value="2"/>
</dbReference>
<protein>
    <recommendedName>
        <fullName evidence="14">Alpha-1,3/1,6-mannosyltransferase ALG2</fullName>
        <ecNumber evidence="14">2.4.1.132</ecNumber>
        <ecNumber evidence="14">2.4.1.257</ecNumber>
    </recommendedName>
    <alternativeName>
        <fullName evidence="14">GDP-Man:Man(1)GlcNAc(2)-PP-Dol alpha-1,3-mannosyltransferase</fullName>
    </alternativeName>
</protein>
<organism evidence="17 18">
    <name type="scientific">Aspergillus homomorphus (strain CBS 101889)</name>
    <dbReference type="NCBI Taxonomy" id="1450537"/>
    <lineage>
        <taxon>Eukaryota</taxon>
        <taxon>Fungi</taxon>
        <taxon>Dikarya</taxon>
        <taxon>Ascomycota</taxon>
        <taxon>Pezizomycotina</taxon>
        <taxon>Eurotiomycetes</taxon>
        <taxon>Eurotiomycetidae</taxon>
        <taxon>Eurotiales</taxon>
        <taxon>Aspergillaceae</taxon>
        <taxon>Aspergillus</taxon>
        <taxon>Aspergillus subgen. Circumdati</taxon>
    </lineage>
</organism>
<dbReference type="STRING" id="1450537.A0A395I3Q2"/>
<reference evidence="17 18" key="1">
    <citation type="submission" date="2018-02" db="EMBL/GenBank/DDBJ databases">
        <title>The genomes of Aspergillus section Nigri reveals drivers in fungal speciation.</title>
        <authorList>
            <consortium name="DOE Joint Genome Institute"/>
            <person name="Vesth T.C."/>
            <person name="Nybo J."/>
            <person name="Theobald S."/>
            <person name="Brandl J."/>
            <person name="Frisvad J.C."/>
            <person name="Nielsen K.F."/>
            <person name="Lyhne E.K."/>
            <person name="Kogle M.E."/>
            <person name="Kuo A."/>
            <person name="Riley R."/>
            <person name="Clum A."/>
            <person name="Nolan M."/>
            <person name="Lipzen A."/>
            <person name="Salamov A."/>
            <person name="Henrissat B."/>
            <person name="Wiebenga A."/>
            <person name="De vries R.P."/>
            <person name="Grigoriev I.V."/>
            <person name="Mortensen U.H."/>
            <person name="Andersen M.R."/>
            <person name="Baker S.E."/>
        </authorList>
    </citation>
    <scope>NUCLEOTIDE SEQUENCE [LARGE SCALE GENOMIC DNA]</scope>
    <source>
        <strain evidence="17 18">CBS 101889</strain>
    </source>
</reference>
<keyword evidence="8 14" id="KW-0256">Endoplasmic reticulum</keyword>
<feature type="transmembrane region" description="Helical" evidence="14">
    <location>
        <begin position="471"/>
        <end position="490"/>
    </location>
</feature>
<evidence type="ECO:0000259" key="15">
    <source>
        <dbReference type="Pfam" id="PF00534"/>
    </source>
</evidence>
<dbReference type="GO" id="GO:0004378">
    <property type="term" value="F:GDP-Man:Man(1)GlcNAc(2)-PP-Dol alpha-1,3-mannosyltransferase activity"/>
    <property type="evidence" value="ECO:0007669"/>
    <property type="project" value="UniProtKB-UniRule"/>
</dbReference>
<evidence type="ECO:0000256" key="3">
    <source>
        <dbReference type="ARBA" id="ARBA00004922"/>
    </source>
</evidence>
<dbReference type="SUPFAM" id="SSF53756">
    <property type="entry name" value="UDP-Glycosyltransferase/glycogen phosphorylase"/>
    <property type="match status" value="1"/>
</dbReference>
<evidence type="ECO:0000256" key="8">
    <source>
        <dbReference type="ARBA" id="ARBA00022824"/>
    </source>
</evidence>
<dbReference type="OrthoDB" id="448893at2759"/>
<dbReference type="PANTHER" id="PTHR45918:SF1">
    <property type="entry name" value="ALPHA-1,3_1,6-MANNOSYLTRANSFERASE ALG2"/>
    <property type="match status" value="1"/>
</dbReference>
<dbReference type="InterPro" id="IPR027054">
    <property type="entry name" value="ALG2"/>
</dbReference>
<sequence>MSSANRPPKITIIHPDLGIGGAERLIIDVALALQNRGHRVTIYTSHRDKSHCFEEARDGTLDVRVRGNTLFPAHIGGRFHVLMAIARQVHLTLSLLAESSSSPDGAGADATQPQDEEDEIFIVDQVPACVPILKTWGSRRSPRTRAGQQRQAHQRILFYCHFPDQLLARKDEGGDLLRVVKTLYRAPFDWFEGWAMSAADKVVANSRFTRGVITGVFGSQRLGDLSVVYPCVDTEARGDRKGDEGAGGLWGGKKILLSVNRFERKKDMALAIRAYHGLGKEKRLGTRLVIAGGYDHRVQENVQYHKELEHLATGLGLQTATAKTVVSALSVPDSIDVLFLLSVPTAFRDILLLQSKLLLYTPVNEHFGIVPVEAMRAGIPVLASNTGGPLETIVEGETGWLRDAKNDADWTAVMNKVLYEMDQTELDRMSAAAKKRVESEFSLTAMGGKLEDEIADMLRKERRPFNGFQQILALLALLGVVFAVSVTFLLRLL</sequence>
<keyword evidence="18" id="KW-1185">Reference proteome</keyword>
<evidence type="ECO:0000256" key="5">
    <source>
        <dbReference type="ARBA" id="ARBA00022676"/>
    </source>
</evidence>
<dbReference type="CDD" id="cd03805">
    <property type="entry name" value="GT4_ALG2-like"/>
    <property type="match status" value="1"/>
</dbReference>
<evidence type="ECO:0000256" key="1">
    <source>
        <dbReference type="ARBA" id="ARBA00003142"/>
    </source>
</evidence>
<accession>A0A395I3Q2</accession>
<evidence type="ECO:0000256" key="4">
    <source>
        <dbReference type="ARBA" id="ARBA00009481"/>
    </source>
</evidence>
<feature type="domain" description="Glycosyltransferase subfamily 4-like N-terminal" evidence="16">
    <location>
        <begin position="151"/>
        <end position="235"/>
    </location>
</feature>
<evidence type="ECO:0000256" key="14">
    <source>
        <dbReference type="RuleBase" id="RU367136"/>
    </source>
</evidence>
<evidence type="ECO:0000256" key="9">
    <source>
        <dbReference type="ARBA" id="ARBA00022989"/>
    </source>
</evidence>
<dbReference type="FunFam" id="3.40.50.2000:FF:000240">
    <property type="entry name" value="Alpha-1,2-mannosyltransferase (Alg2)"/>
    <property type="match status" value="1"/>
</dbReference>
<dbReference type="Proteomes" id="UP000248961">
    <property type="component" value="Unassembled WGS sequence"/>
</dbReference>
<dbReference type="PANTHER" id="PTHR45918">
    <property type="entry name" value="ALPHA-1,3/1,6-MANNOSYLTRANSFERASE ALG2"/>
    <property type="match status" value="1"/>
</dbReference>
<keyword evidence="6 14" id="KW-0808">Transferase</keyword>
<evidence type="ECO:0000256" key="12">
    <source>
        <dbReference type="ARBA" id="ARBA00045103"/>
    </source>
</evidence>
<comment type="subcellular location">
    <subcellularLocation>
        <location evidence="2 14">Endoplasmic reticulum membrane</location>
    </subcellularLocation>
</comment>
<dbReference type="GeneID" id="37196842"/>
<dbReference type="EC" id="2.4.1.132" evidence="14"/>
<keyword evidence="7 14" id="KW-0812">Transmembrane</keyword>
<comment type="similarity">
    <text evidence="4">Belongs to the glycosyltransferase group 1 family. Glycosyltransferase 4 subfamily.</text>
</comment>
<evidence type="ECO:0000259" key="16">
    <source>
        <dbReference type="Pfam" id="PF13439"/>
    </source>
</evidence>
<evidence type="ECO:0000256" key="10">
    <source>
        <dbReference type="ARBA" id="ARBA00023136"/>
    </source>
</evidence>
<evidence type="ECO:0000256" key="2">
    <source>
        <dbReference type="ARBA" id="ARBA00004586"/>
    </source>
</evidence>
<proteinExistence type="inferred from homology"/>
<comment type="catalytic activity">
    <reaction evidence="12 14">
        <text>a beta-D-Man-(1-&gt;4)-beta-D-GlcNAc-(1-&gt;4)-alpha-D-GlcNAc-diphospho-di-trans,poly-cis-dolichol + GDP-alpha-D-mannose = an alpha-D-Man-(1-&gt;3)-beta-D-Man-(1-&gt;4)-beta-D-GlcNAc-(1-&gt;4)-alpha-D-GlcNAc-diphospho-di-trans,poly-cis-dolichol + GDP + H(+)</text>
        <dbReference type="Rhea" id="RHEA:29515"/>
        <dbReference type="Rhea" id="RHEA-COMP:19511"/>
        <dbReference type="Rhea" id="RHEA-COMP:19513"/>
        <dbReference type="ChEBI" id="CHEBI:15378"/>
        <dbReference type="ChEBI" id="CHEBI:57527"/>
        <dbReference type="ChEBI" id="CHEBI:58189"/>
        <dbReference type="ChEBI" id="CHEBI:58472"/>
        <dbReference type="ChEBI" id="CHEBI:132510"/>
        <dbReference type="EC" id="2.4.1.132"/>
    </reaction>
    <physiologicalReaction direction="left-to-right" evidence="12 14">
        <dbReference type="Rhea" id="RHEA:29516"/>
    </physiologicalReaction>
</comment>
<dbReference type="EMBL" id="KZ824274">
    <property type="protein sequence ID" value="RAL14587.1"/>
    <property type="molecule type" value="Genomic_DNA"/>
</dbReference>
<evidence type="ECO:0000256" key="13">
    <source>
        <dbReference type="ARBA" id="ARBA00045104"/>
    </source>
</evidence>
<comment type="function">
    <text evidence="1 14">Mannosylates Man(2)GlcNAc(2)-dolichol diphosphate and Man(1)GlcNAc(2)-dolichol diphosphate to form Man(3)GlcNAc(2)-dolichol diphosphate.</text>
</comment>
<dbReference type="EC" id="2.4.1.257" evidence="14"/>
<comment type="pathway">
    <text evidence="3 14">Protein modification; protein glycosylation.</text>
</comment>
<dbReference type="InterPro" id="IPR028098">
    <property type="entry name" value="Glyco_trans_4-like_N"/>
</dbReference>
<dbReference type="RefSeq" id="XP_025553741.1">
    <property type="nucleotide sequence ID" value="XM_025692553.1"/>
</dbReference>
<keyword evidence="5 14" id="KW-0328">Glycosyltransferase</keyword>
<dbReference type="Pfam" id="PF00534">
    <property type="entry name" value="Glycos_transf_1"/>
    <property type="match status" value="1"/>
</dbReference>
<dbReference type="InterPro" id="IPR001296">
    <property type="entry name" value="Glyco_trans_1"/>
</dbReference>
<evidence type="ECO:0000313" key="18">
    <source>
        <dbReference type="Proteomes" id="UP000248961"/>
    </source>
</evidence>
<evidence type="ECO:0000313" key="17">
    <source>
        <dbReference type="EMBL" id="RAL14587.1"/>
    </source>
</evidence>
<dbReference type="AlphaFoldDB" id="A0A395I3Q2"/>